<feature type="compositionally biased region" description="Polar residues" evidence="2">
    <location>
        <begin position="131"/>
        <end position="160"/>
    </location>
</feature>
<name>A0ABV6G575_9GAMM</name>
<feature type="coiled-coil region" evidence="1">
    <location>
        <begin position="44"/>
        <end position="106"/>
    </location>
</feature>
<keyword evidence="3" id="KW-0472">Membrane</keyword>
<comment type="caution">
    <text evidence="4">The sequence shown here is derived from an EMBL/GenBank/DDBJ whole genome shotgun (WGS) entry which is preliminary data.</text>
</comment>
<evidence type="ECO:0008006" key="6">
    <source>
        <dbReference type="Google" id="ProtNLM"/>
    </source>
</evidence>
<keyword evidence="1" id="KW-0175">Coiled coil</keyword>
<evidence type="ECO:0000313" key="5">
    <source>
        <dbReference type="Proteomes" id="UP001589814"/>
    </source>
</evidence>
<gene>
    <name evidence="4" type="ORF">ACFFHW_11345</name>
</gene>
<feature type="region of interest" description="Disordered" evidence="2">
    <location>
        <begin position="126"/>
        <end position="160"/>
    </location>
</feature>
<organism evidence="4 5">
    <name type="scientific">Kushneria aurantia</name>
    <dbReference type="NCBI Taxonomy" id="504092"/>
    <lineage>
        <taxon>Bacteria</taxon>
        <taxon>Pseudomonadati</taxon>
        <taxon>Pseudomonadota</taxon>
        <taxon>Gammaproteobacteria</taxon>
        <taxon>Oceanospirillales</taxon>
        <taxon>Halomonadaceae</taxon>
        <taxon>Kushneria</taxon>
    </lineage>
</organism>
<evidence type="ECO:0000256" key="3">
    <source>
        <dbReference type="SAM" id="Phobius"/>
    </source>
</evidence>
<keyword evidence="3" id="KW-1133">Transmembrane helix</keyword>
<proteinExistence type="predicted"/>
<dbReference type="Proteomes" id="UP001589814">
    <property type="component" value="Unassembled WGS sequence"/>
</dbReference>
<keyword evidence="5" id="KW-1185">Reference proteome</keyword>
<protein>
    <recommendedName>
        <fullName evidence="6">LysB family phage lysis regulatory protein</fullName>
    </recommendedName>
</protein>
<dbReference type="EMBL" id="JBHLVX010000043">
    <property type="protein sequence ID" value="MFC0268566.1"/>
    <property type="molecule type" value="Genomic_DNA"/>
</dbReference>
<evidence type="ECO:0000313" key="4">
    <source>
        <dbReference type="EMBL" id="MFC0268566.1"/>
    </source>
</evidence>
<evidence type="ECO:0000256" key="2">
    <source>
        <dbReference type="SAM" id="MobiDB-lite"/>
    </source>
</evidence>
<keyword evidence="3" id="KW-0812">Transmembrane</keyword>
<feature type="transmembrane region" description="Helical" evidence="3">
    <location>
        <begin position="16"/>
        <end position="37"/>
    </location>
</feature>
<evidence type="ECO:0000256" key="1">
    <source>
        <dbReference type="SAM" id="Coils"/>
    </source>
</evidence>
<accession>A0ABV6G575</accession>
<reference evidence="4 5" key="1">
    <citation type="submission" date="2024-09" db="EMBL/GenBank/DDBJ databases">
        <authorList>
            <person name="Sun Q."/>
            <person name="Mori K."/>
        </authorList>
    </citation>
    <scope>NUCLEOTIDE SEQUENCE [LARGE SCALE GENOMIC DNA]</scope>
    <source>
        <strain evidence="4 5">CCM 7415</strain>
    </source>
</reference>
<dbReference type="RefSeq" id="WP_019950175.1">
    <property type="nucleotide sequence ID" value="NZ_JBHLVX010000043.1"/>
</dbReference>
<sequence>MIGAIGSLFGRAAGRIGVKGVIIVLIVIGVAGMSAALRVQTLKVDNVEQARDAAVNALAQAEGTIQWQRSQFAATIQALEQRDAALQQVAERIRMQREQLDQLETSDAQTSDWLDQPVPAGVAGWVRDLSQPDSNTGVADSASVPDNTTAGADTNGEQQP</sequence>